<accession>A0A9I9EGJ3</accession>
<dbReference type="Gramene" id="MELO3C033426.2.1">
    <property type="protein sequence ID" value="MELO3C033426.2.1"/>
    <property type="gene ID" value="MELO3C033426.2"/>
</dbReference>
<evidence type="ECO:0000256" key="1">
    <source>
        <dbReference type="SAM" id="MobiDB-lite"/>
    </source>
</evidence>
<organism evidence="2">
    <name type="scientific">Cucumis melo</name>
    <name type="common">Muskmelon</name>
    <dbReference type="NCBI Taxonomy" id="3656"/>
    <lineage>
        <taxon>Eukaryota</taxon>
        <taxon>Viridiplantae</taxon>
        <taxon>Streptophyta</taxon>
        <taxon>Embryophyta</taxon>
        <taxon>Tracheophyta</taxon>
        <taxon>Spermatophyta</taxon>
        <taxon>Magnoliopsida</taxon>
        <taxon>eudicotyledons</taxon>
        <taxon>Gunneridae</taxon>
        <taxon>Pentapetalae</taxon>
        <taxon>rosids</taxon>
        <taxon>fabids</taxon>
        <taxon>Cucurbitales</taxon>
        <taxon>Cucurbitaceae</taxon>
        <taxon>Benincaseae</taxon>
        <taxon>Cucumis</taxon>
    </lineage>
</organism>
<sequence length="65" mass="7661">MGRKEIVGWGGKIKSKTKHRKEKRNKLRNWGRGIRIEKGGKGKNWRERSGKSEEIAERENRKTTN</sequence>
<dbReference type="AlphaFoldDB" id="A0A9I9EGJ3"/>
<protein>
    <submittedName>
        <fullName evidence="2">Uncharacterized protein</fullName>
    </submittedName>
</protein>
<dbReference type="EnsemblPlants" id="MELO3C033426.2.1">
    <property type="protein sequence ID" value="MELO3C033426.2.1"/>
    <property type="gene ID" value="MELO3C033426.2"/>
</dbReference>
<feature type="compositionally biased region" description="Basic residues" evidence="1">
    <location>
        <begin position="13"/>
        <end position="29"/>
    </location>
</feature>
<proteinExistence type="predicted"/>
<feature type="compositionally biased region" description="Basic and acidic residues" evidence="1">
    <location>
        <begin position="34"/>
        <end position="65"/>
    </location>
</feature>
<name>A0A9I9EGJ3_CUCME</name>
<reference evidence="2" key="1">
    <citation type="submission" date="2023-03" db="UniProtKB">
        <authorList>
            <consortium name="EnsemblPlants"/>
        </authorList>
    </citation>
    <scope>IDENTIFICATION</scope>
</reference>
<evidence type="ECO:0000313" key="2">
    <source>
        <dbReference type="EnsemblPlants" id="MELO3C033426.2.1"/>
    </source>
</evidence>
<feature type="region of interest" description="Disordered" evidence="1">
    <location>
        <begin position="1"/>
        <end position="65"/>
    </location>
</feature>